<dbReference type="InterPro" id="IPR005552">
    <property type="entry name" value="Scramblase"/>
</dbReference>
<keyword evidence="2" id="KW-0472">Membrane</keyword>
<evidence type="ECO:0000313" key="4">
    <source>
        <dbReference type="Proteomes" id="UP000694888"/>
    </source>
</evidence>
<dbReference type="PANTHER" id="PTHR23248">
    <property type="entry name" value="PHOSPHOLIPID SCRAMBLASE-RELATED"/>
    <property type="match status" value="1"/>
</dbReference>
<keyword evidence="2" id="KW-0564">Palmitate</keyword>
<proteinExistence type="inferred from homology"/>
<name>A0ABM1W093_APLCA</name>
<keyword evidence="4" id="KW-1185">Reference proteome</keyword>
<evidence type="ECO:0000256" key="1">
    <source>
        <dbReference type="ARBA" id="ARBA00005350"/>
    </source>
</evidence>
<evidence type="ECO:0000313" key="5">
    <source>
        <dbReference type="RefSeq" id="XP_035828086.1"/>
    </source>
</evidence>
<dbReference type="GeneID" id="101852571"/>
<feature type="region of interest" description="Disordered" evidence="3">
    <location>
        <begin position="46"/>
        <end position="73"/>
    </location>
</feature>
<keyword evidence="2" id="KW-0449">Lipoprotein</keyword>
<keyword evidence="2" id="KW-0812">Transmembrane</keyword>
<dbReference type="RefSeq" id="XP_035828086.1">
    <property type="nucleotide sequence ID" value="XM_035972193.1"/>
</dbReference>
<reference evidence="5" key="1">
    <citation type="submission" date="2025-08" db="UniProtKB">
        <authorList>
            <consortium name="RefSeq"/>
        </authorList>
    </citation>
    <scope>IDENTIFICATION</scope>
</reference>
<gene>
    <name evidence="5" type="primary">LOC101852571</name>
</gene>
<dbReference type="Proteomes" id="UP000694888">
    <property type="component" value="Unplaced"/>
</dbReference>
<dbReference type="PANTHER" id="PTHR23248:SF9">
    <property type="entry name" value="PHOSPHOLIPID SCRAMBLASE"/>
    <property type="match status" value="1"/>
</dbReference>
<sequence length="374" mass="42230">MVVTLHNNIKLFGDPVYLHVEGASLVSCQKSKQPDVPAMTCTCDSPKSFKKSSKLRLPQTQQAEDRRGSVSAPDRRSLFGPLFRLTRWKRRRSRKDLSCDVIRPLSREFVRLWWDNSSASSEEADSDPAVINVTPRRLPGPLNMPDCPVFDHATPCPVPGTADLTQLAHMQGVTVYKFPRPCFTPALGNSCNALYHVINHKGQLVYTAEETSSVCSRWCCGGHRTLQLILLDNDGVEVLTMDRPSTCCADVTTFLTDRSRDVTLYSQGRLLGFIKQPNRWYGLHLEIRRERLGPALYDVIGYEGDSYQVFEKLGTGRRLVGHICGQWSSQSSVMYWGFYSSYLGLTFPLELMVDLKALLLGVAFLLYVLRYDHK</sequence>
<keyword evidence="2" id="KW-0106">Calcium</keyword>
<feature type="transmembrane region" description="Helical" evidence="2">
    <location>
        <begin position="351"/>
        <end position="369"/>
    </location>
</feature>
<accession>A0ABM1W093</accession>
<feature type="compositionally biased region" description="Basic and acidic residues" evidence="3">
    <location>
        <begin position="63"/>
        <end position="73"/>
    </location>
</feature>
<keyword evidence="2" id="KW-1133">Transmembrane helix</keyword>
<comment type="similarity">
    <text evidence="1 2">Belongs to the phospholipid scramblase family.</text>
</comment>
<organism evidence="4 5">
    <name type="scientific">Aplysia californica</name>
    <name type="common">California sea hare</name>
    <dbReference type="NCBI Taxonomy" id="6500"/>
    <lineage>
        <taxon>Eukaryota</taxon>
        <taxon>Metazoa</taxon>
        <taxon>Spiralia</taxon>
        <taxon>Lophotrochozoa</taxon>
        <taxon>Mollusca</taxon>
        <taxon>Gastropoda</taxon>
        <taxon>Heterobranchia</taxon>
        <taxon>Euthyneura</taxon>
        <taxon>Tectipleura</taxon>
        <taxon>Aplysiida</taxon>
        <taxon>Aplysioidea</taxon>
        <taxon>Aplysiidae</taxon>
        <taxon>Aplysia</taxon>
    </lineage>
</organism>
<evidence type="ECO:0000256" key="3">
    <source>
        <dbReference type="SAM" id="MobiDB-lite"/>
    </source>
</evidence>
<protein>
    <recommendedName>
        <fullName evidence="2">Phospholipid scramblase</fullName>
    </recommendedName>
</protein>
<dbReference type="Pfam" id="PF03803">
    <property type="entry name" value="Scramblase"/>
    <property type="match status" value="1"/>
</dbReference>
<comment type="function">
    <text evidence="2">May mediate accelerated ATP-independent bidirectional transbilayer migration of phospholipids upon binding calcium ions that results in a loss of phospholipid asymmetry in the plasma membrane.</text>
</comment>
<evidence type="ECO:0000256" key="2">
    <source>
        <dbReference type="RuleBase" id="RU363116"/>
    </source>
</evidence>
<comment type="cofactor">
    <cofactor evidence="2">
        <name>Ca(2+)</name>
        <dbReference type="ChEBI" id="CHEBI:29108"/>
    </cofactor>
</comment>